<dbReference type="FunFam" id="3.30.565.10:FF:000010">
    <property type="entry name" value="Sensor histidine kinase RcsC"/>
    <property type="match status" value="1"/>
</dbReference>
<comment type="catalytic activity">
    <reaction evidence="1">
        <text>ATP + protein L-histidine = ADP + protein N-phospho-L-histidine.</text>
        <dbReference type="EC" id="2.7.13.3"/>
    </reaction>
</comment>
<dbReference type="Pfam" id="PF00512">
    <property type="entry name" value="HisKA"/>
    <property type="match status" value="1"/>
</dbReference>
<dbReference type="PROSITE" id="PS50110">
    <property type="entry name" value="RESPONSE_REGULATORY"/>
    <property type="match status" value="1"/>
</dbReference>
<dbReference type="GO" id="GO:0000155">
    <property type="term" value="F:phosphorelay sensor kinase activity"/>
    <property type="evidence" value="ECO:0007669"/>
    <property type="project" value="InterPro"/>
</dbReference>
<dbReference type="Gene3D" id="3.30.565.10">
    <property type="entry name" value="Histidine kinase-like ATPase, C-terminal domain"/>
    <property type="match status" value="1"/>
</dbReference>
<dbReference type="InterPro" id="IPR013655">
    <property type="entry name" value="PAS_fold_3"/>
</dbReference>
<dbReference type="Gene3D" id="3.30.450.20">
    <property type="entry name" value="PAS domain"/>
    <property type="match status" value="1"/>
</dbReference>
<dbReference type="InterPro" id="IPR036890">
    <property type="entry name" value="HATPase_C_sf"/>
</dbReference>
<dbReference type="SUPFAM" id="SSF47384">
    <property type="entry name" value="Homodimeric domain of signal transducing histidine kinase"/>
    <property type="match status" value="1"/>
</dbReference>
<proteinExistence type="predicted"/>
<evidence type="ECO:0000313" key="12">
    <source>
        <dbReference type="Proteomes" id="UP000469724"/>
    </source>
</evidence>
<dbReference type="NCBIfam" id="TIGR00229">
    <property type="entry name" value="sensory_box"/>
    <property type="match status" value="1"/>
</dbReference>
<dbReference type="PROSITE" id="PS50113">
    <property type="entry name" value="PAC"/>
    <property type="match status" value="1"/>
</dbReference>
<sequence>MPDSPPTSIPRAHPEQESSRSDASPGGSEAMYRLLAENMLDLICLHDLDGTYRYASPACREVMGVEPEALIGTRPGRFILPEDLPRVNEVFARFARGDESSRDITFRIRNAEGRLRWFEVRISLVRDATGLGAGPGLISVTRDITRRKAITEALVRESQISRTMSHLSQSMMGSRSLAEICAATRRVAMLLTRSAQALACPVDPAALAGLDMAESPGEVPGADADELPCPDAAFVNPALAPCLARLSPGHDAAPRPRPPQGGQPSSLPPDTGMAAHCPGCLGAQAMADGRTVGLLIVAAPARPYTGKDRIIIDRLASIMALGICRVQAEGQLVAAREASEAANRMKSEFLANMSHEIRTPLNGLLGMLQLLQGTCLDAEQDDYVDTALRSGHRLTALLSDILDLARVEAGKLCLGREPFDLRDVFAAVADTFGPVCRERGIDLILHMDATLPRLYLGDEVRVRQVVFNLVGNAVKFTEIGEIHLEAYPLPTPEPGTARVFFTISDTGIGIPETKLDSIFDSFTQADGAVTRKYEGAGLGLAIVKHLVELMDGHLVLETEFGEGTTVSCCLHLDLSATSPAPAKGPLLSGEMAHGANLRVLIVEDERINRMTLRRMLEKMGHAVAEAENGLAALDILSREGFDCILMDIQMPTLGGLETLAILRNDPAFAHRAGIPVIALTAHAMSGDRERFLAAGMDGYMAKPIEVSDLRRLLGSIGPA</sequence>
<dbReference type="Pfam" id="PF02518">
    <property type="entry name" value="HATPase_c"/>
    <property type="match status" value="1"/>
</dbReference>
<dbReference type="PRINTS" id="PR00344">
    <property type="entry name" value="BCTRLSENSOR"/>
</dbReference>
<dbReference type="CDD" id="cd00082">
    <property type="entry name" value="HisKA"/>
    <property type="match status" value="1"/>
</dbReference>
<dbReference type="Gene3D" id="1.10.287.130">
    <property type="match status" value="1"/>
</dbReference>
<dbReference type="PANTHER" id="PTHR45339">
    <property type="entry name" value="HYBRID SIGNAL TRANSDUCTION HISTIDINE KINASE J"/>
    <property type="match status" value="1"/>
</dbReference>
<feature type="modified residue" description="4-aspartylphosphate" evidence="5">
    <location>
        <position position="647"/>
    </location>
</feature>
<evidence type="ECO:0000259" key="8">
    <source>
        <dbReference type="PROSITE" id="PS50110"/>
    </source>
</evidence>
<dbReference type="Gene3D" id="3.40.50.2300">
    <property type="match status" value="1"/>
</dbReference>
<dbReference type="InterPro" id="IPR000700">
    <property type="entry name" value="PAS-assoc_C"/>
</dbReference>
<feature type="region of interest" description="Disordered" evidence="6">
    <location>
        <begin position="1"/>
        <end position="27"/>
    </location>
</feature>
<protein>
    <recommendedName>
        <fullName evidence="2">histidine kinase</fullName>
        <ecNumber evidence="2">2.7.13.3</ecNumber>
    </recommendedName>
</protein>
<evidence type="ECO:0000259" key="7">
    <source>
        <dbReference type="PROSITE" id="PS50109"/>
    </source>
</evidence>
<dbReference type="PROSITE" id="PS50112">
    <property type="entry name" value="PAS"/>
    <property type="match status" value="1"/>
</dbReference>
<dbReference type="InterPro" id="IPR001610">
    <property type="entry name" value="PAC"/>
</dbReference>
<dbReference type="InterPro" id="IPR036097">
    <property type="entry name" value="HisK_dim/P_sf"/>
</dbReference>
<feature type="domain" description="PAS" evidence="9">
    <location>
        <begin position="28"/>
        <end position="98"/>
    </location>
</feature>
<dbReference type="SUPFAM" id="SSF55785">
    <property type="entry name" value="PYP-like sensor domain (PAS domain)"/>
    <property type="match status" value="1"/>
</dbReference>
<dbReference type="SUPFAM" id="SSF52172">
    <property type="entry name" value="CheY-like"/>
    <property type="match status" value="1"/>
</dbReference>
<evidence type="ECO:0000256" key="2">
    <source>
        <dbReference type="ARBA" id="ARBA00012438"/>
    </source>
</evidence>
<evidence type="ECO:0000256" key="6">
    <source>
        <dbReference type="SAM" id="MobiDB-lite"/>
    </source>
</evidence>
<dbReference type="InterPro" id="IPR003661">
    <property type="entry name" value="HisK_dim/P_dom"/>
</dbReference>
<dbReference type="InterPro" id="IPR005467">
    <property type="entry name" value="His_kinase_dom"/>
</dbReference>
<dbReference type="Proteomes" id="UP000469724">
    <property type="component" value="Unassembled WGS sequence"/>
</dbReference>
<dbReference type="CDD" id="cd16922">
    <property type="entry name" value="HATPase_EvgS-ArcB-TorS-like"/>
    <property type="match status" value="1"/>
</dbReference>
<evidence type="ECO:0000256" key="1">
    <source>
        <dbReference type="ARBA" id="ARBA00000085"/>
    </source>
</evidence>
<dbReference type="PANTHER" id="PTHR45339:SF1">
    <property type="entry name" value="HYBRID SIGNAL TRANSDUCTION HISTIDINE KINASE J"/>
    <property type="match status" value="1"/>
</dbReference>
<comment type="caution">
    <text evidence="11">The sequence shown here is derived from an EMBL/GenBank/DDBJ whole genome shotgun (WGS) entry which is preliminary data.</text>
</comment>
<dbReference type="PROSITE" id="PS50109">
    <property type="entry name" value="HIS_KIN"/>
    <property type="match status" value="1"/>
</dbReference>
<name>A0A7K3NI29_9BACT</name>
<reference evidence="11 12" key="1">
    <citation type="submission" date="2020-02" db="EMBL/GenBank/DDBJ databases">
        <title>Comparative genomics of sulfur disproportionating microorganisms.</title>
        <authorList>
            <person name="Ward L.M."/>
            <person name="Bertran E."/>
            <person name="Johnston D.T."/>
        </authorList>
    </citation>
    <scope>NUCLEOTIDE SEQUENCE [LARGE SCALE GENOMIC DNA]</scope>
    <source>
        <strain evidence="11 12">DSM 3696</strain>
    </source>
</reference>
<dbReference type="AlphaFoldDB" id="A0A7K3NI29"/>
<dbReference type="SMART" id="SM00086">
    <property type="entry name" value="PAC"/>
    <property type="match status" value="1"/>
</dbReference>
<evidence type="ECO:0000256" key="5">
    <source>
        <dbReference type="PROSITE-ProRule" id="PRU00169"/>
    </source>
</evidence>
<evidence type="ECO:0000313" key="11">
    <source>
        <dbReference type="EMBL" id="NDY55747.1"/>
    </source>
</evidence>
<dbReference type="CDD" id="cd00130">
    <property type="entry name" value="PAS"/>
    <property type="match status" value="1"/>
</dbReference>
<organism evidence="11 12">
    <name type="scientific">Desulfolutivibrio sulfodismutans</name>
    <dbReference type="NCBI Taxonomy" id="63561"/>
    <lineage>
        <taxon>Bacteria</taxon>
        <taxon>Pseudomonadati</taxon>
        <taxon>Thermodesulfobacteriota</taxon>
        <taxon>Desulfovibrionia</taxon>
        <taxon>Desulfovibrionales</taxon>
        <taxon>Desulfovibrionaceae</taxon>
        <taxon>Desulfolutivibrio</taxon>
    </lineage>
</organism>
<evidence type="ECO:0000259" key="10">
    <source>
        <dbReference type="PROSITE" id="PS50113"/>
    </source>
</evidence>
<dbReference type="CDD" id="cd17546">
    <property type="entry name" value="REC_hyHK_CKI1_RcsC-like"/>
    <property type="match status" value="1"/>
</dbReference>
<keyword evidence="12" id="KW-1185">Reference proteome</keyword>
<dbReference type="InterPro" id="IPR001789">
    <property type="entry name" value="Sig_transdc_resp-reg_receiver"/>
</dbReference>
<dbReference type="Pfam" id="PF00072">
    <property type="entry name" value="Response_reg"/>
    <property type="match status" value="1"/>
</dbReference>
<dbReference type="EC" id="2.7.13.3" evidence="2"/>
<dbReference type="SMART" id="SM00387">
    <property type="entry name" value="HATPase_c"/>
    <property type="match status" value="1"/>
</dbReference>
<dbReference type="Pfam" id="PF08447">
    <property type="entry name" value="PAS_3"/>
    <property type="match status" value="1"/>
</dbReference>
<dbReference type="EMBL" id="JAAGRQ010000009">
    <property type="protein sequence ID" value="NDY55747.1"/>
    <property type="molecule type" value="Genomic_DNA"/>
</dbReference>
<evidence type="ECO:0000256" key="4">
    <source>
        <dbReference type="ARBA" id="ARBA00023012"/>
    </source>
</evidence>
<gene>
    <name evidence="11" type="ORF">G3N56_03190</name>
</gene>
<dbReference type="InterPro" id="IPR003594">
    <property type="entry name" value="HATPase_dom"/>
</dbReference>
<feature type="domain" description="Histidine kinase" evidence="7">
    <location>
        <begin position="352"/>
        <end position="574"/>
    </location>
</feature>
<keyword evidence="4" id="KW-0902">Two-component regulatory system</keyword>
<accession>A0A7K3NI29</accession>
<feature type="domain" description="PAC" evidence="10">
    <location>
        <begin position="102"/>
        <end position="156"/>
    </location>
</feature>
<dbReference type="SMART" id="SM00448">
    <property type="entry name" value="REC"/>
    <property type="match status" value="1"/>
</dbReference>
<dbReference type="InterPro" id="IPR035965">
    <property type="entry name" value="PAS-like_dom_sf"/>
</dbReference>
<dbReference type="InterPro" id="IPR000014">
    <property type="entry name" value="PAS"/>
</dbReference>
<dbReference type="SMART" id="SM00091">
    <property type="entry name" value="PAS"/>
    <property type="match status" value="1"/>
</dbReference>
<feature type="region of interest" description="Disordered" evidence="6">
    <location>
        <begin position="246"/>
        <end position="273"/>
    </location>
</feature>
<dbReference type="InterPro" id="IPR004358">
    <property type="entry name" value="Sig_transdc_His_kin-like_C"/>
</dbReference>
<dbReference type="InterPro" id="IPR011006">
    <property type="entry name" value="CheY-like_superfamily"/>
</dbReference>
<feature type="domain" description="Response regulatory" evidence="8">
    <location>
        <begin position="598"/>
        <end position="717"/>
    </location>
</feature>
<keyword evidence="3 5" id="KW-0597">Phosphoprotein</keyword>
<dbReference type="RefSeq" id="WP_163300803.1">
    <property type="nucleotide sequence ID" value="NZ_JAAGRQ010000009.1"/>
</dbReference>
<evidence type="ECO:0000256" key="3">
    <source>
        <dbReference type="ARBA" id="ARBA00022553"/>
    </source>
</evidence>
<dbReference type="SUPFAM" id="SSF55874">
    <property type="entry name" value="ATPase domain of HSP90 chaperone/DNA topoisomerase II/histidine kinase"/>
    <property type="match status" value="1"/>
</dbReference>
<evidence type="ECO:0000259" key="9">
    <source>
        <dbReference type="PROSITE" id="PS50112"/>
    </source>
</evidence>
<dbReference type="SMART" id="SM00388">
    <property type="entry name" value="HisKA"/>
    <property type="match status" value="1"/>
</dbReference>